<reference evidence="1" key="1">
    <citation type="submission" date="2021-06" db="EMBL/GenBank/DDBJ databases">
        <authorList>
            <person name="Ellington A.J."/>
            <person name="Bryan N.C."/>
            <person name="Christner B.C."/>
            <person name="Reisch C.R."/>
        </authorList>
    </citation>
    <scope>NUCLEOTIDE SEQUENCE</scope>
    <source>
        <strain evidence="1">L6-1</strain>
    </source>
</reference>
<dbReference type="EMBL" id="CP076544">
    <property type="protein sequence ID" value="QWS32453.1"/>
    <property type="molecule type" value="Genomic_DNA"/>
</dbReference>
<evidence type="ECO:0000313" key="1">
    <source>
        <dbReference type="EMBL" id="QWS32453.1"/>
    </source>
</evidence>
<name>A0ACD1E114_9MICO</name>
<gene>
    <name evidence="1" type="ORF">KM842_09085</name>
</gene>
<keyword evidence="2" id="KW-1185">Reference proteome</keyword>
<evidence type="ECO:0000313" key="2">
    <source>
        <dbReference type="Proteomes" id="UP000681794"/>
    </source>
</evidence>
<organism evidence="1 2">
    <name type="scientific">Curtobacterium aetherium</name>
    <dbReference type="NCBI Taxonomy" id="2841594"/>
    <lineage>
        <taxon>Bacteria</taxon>
        <taxon>Bacillati</taxon>
        <taxon>Actinomycetota</taxon>
        <taxon>Actinomycetes</taxon>
        <taxon>Micrococcales</taxon>
        <taxon>Microbacteriaceae</taxon>
        <taxon>Curtobacterium</taxon>
    </lineage>
</organism>
<protein>
    <submittedName>
        <fullName evidence="1">Cohesin domain-containing protein</fullName>
    </submittedName>
</protein>
<sequence>MQHRTRLRSRPTTRLTTLRTALVTAGGVGLAVLAASPAAAAPIATTATITAPASVTVGDTVDVALTLPDTTDVFAYQIEIAADADAVEVVDGSATGPDGGFDSVEQDGDTVTLLHTRLGTSPAVSGDLAASVELTATSPATVDLAVTSVTLVATDGSTTTLTDPASTTVTIAAVPTPSPTPTAGPPSTPTAAPTATPSTVPGGTGGTGTGTGTGAGGSVDPVTDTSAAPAGGALAWTGADLAPWVAASVALLLAGAGLVVARRRASRAAGAEDAR</sequence>
<accession>A0ACD1E114</accession>
<proteinExistence type="predicted"/>
<dbReference type="Proteomes" id="UP000681794">
    <property type="component" value="Chromosome"/>
</dbReference>